<dbReference type="Gene3D" id="3.55.40.10">
    <property type="entry name" value="minor pseudopilin epsh domain"/>
    <property type="match status" value="1"/>
</dbReference>
<organism evidence="10 11">
    <name type="scientific">Candidatus Falkowbacteria bacterium CG10_big_fil_rev_8_21_14_0_10_44_15</name>
    <dbReference type="NCBI Taxonomy" id="1974569"/>
    <lineage>
        <taxon>Bacteria</taxon>
        <taxon>Candidatus Falkowiibacteriota</taxon>
    </lineage>
</organism>
<dbReference type="Proteomes" id="UP000228510">
    <property type="component" value="Unassembled WGS sequence"/>
</dbReference>
<evidence type="ECO:0000256" key="7">
    <source>
        <dbReference type="ARBA" id="ARBA00023136"/>
    </source>
</evidence>
<protein>
    <recommendedName>
        <fullName evidence="9">General secretion pathway GspH domain-containing protein</fullName>
    </recommendedName>
</protein>
<gene>
    <name evidence="10" type="ORF">COU01_00520</name>
</gene>
<keyword evidence="2" id="KW-1003">Cell membrane</keyword>
<dbReference type="AlphaFoldDB" id="A0A2H0V0N1"/>
<sequence length="159" mass="17889">MIFAICYLIKYFMELKNINKFGFSLLQLLLAIAIIIIMAVITLPALRHYEPSIKLKAESRQLVSDLRYAQQLTVTEQKTHYVEIDLIGKRYLVVKQENPASPLKTINLTEGISWQTVSGFDGNRVVFNSYGAVSQAGQIVLTNTQGNTYTINVKPSGYV</sequence>
<evidence type="ECO:0000256" key="4">
    <source>
        <dbReference type="ARBA" id="ARBA00022519"/>
    </source>
</evidence>
<keyword evidence="4" id="KW-0997">Cell inner membrane</keyword>
<keyword evidence="6 8" id="KW-1133">Transmembrane helix</keyword>
<keyword evidence="5 8" id="KW-0812">Transmembrane</keyword>
<proteinExistence type="predicted"/>
<evidence type="ECO:0000313" key="11">
    <source>
        <dbReference type="Proteomes" id="UP000228510"/>
    </source>
</evidence>
<dbReference type="SUPFAM" id="SSF54523">
    <property type="entry name" value="Pili subunits"/>
    <property type="match status" value="1"/>
</dbReference>
<evidence type="ECO:0000313" key="10">
    <source>
        <dbReference type="EMBL" id="PIR92651.1"/>
    </source>
</evidence>
<feature type="domain" description="General secretion pathway GspH" evidence="9">
    <location>
        <begin position="59"/>
        <end position="157"/>
    </location>
</feature>
<dbReference type="PIRSF" id="PIRSF021292">
    <property type="entry name" value="Competence_ComGD"/>
    <property type="match status" value="1"/>
</dbReference>
<feature type="transmembrane region" description="Helical" evidence="8">
    <location>
        <begin position="21"/>
        <end position="46"/>
    </location>
</feature>
<dbReference type="Pfam" id="PF12019">
    <property type="entry name" value="GspH"/>
    <property type="match status" value="1"/>
</dbReference>
<reference evidence="11" key="1">
    <citation type="submission" date="2017-09" db="EMBL/GenBank/DDBJ databases">
        <title>Depth-based differentiation of microbial function through sediment-hosted aquifers and enrichment of novel symbionts in the deep terrestrial subsurface.</title>
        <authorList>
            <person name="Probst A.J."/>
            <person name="Ladd B."/>
            <person name="Jarett J.K."/>
            <person name="Geller-Mcgrath D.E."/>
            <person name="Sieber C.M.K."/>
            <person name="Emerson J.B."/>
            <person name="Anantharaman K."/>
            <person name="Thomas B.C."/>
            <person name="Malmstrom R."/>
            <person name="Stieglmeier M."/>
            <person name="Klingl A."/>
            <person name="Woyke T."/>
            <person name="Ryan C.M."/>
            <person name="Banfield J.F."/>
        </authorList>
    </citation>
    <scope>NUCLEOTIDE SEQUENCE [LARGE SCALE GENOMIC DNA]</scope>
</reference>
<dbReference type="EMBL" id="PFAT01000005">
    <property type="protein sequence ID" value="PIR92651.1"/>
    <property type="molecule type" value="Genomic_DNA"/>
</dbReference>
<evidence type="ECO:0000256" key="8">
    <source>
        <dbReference type="SAM" id="Phobius"/>
    </source>
</evidence>
<feature type="non-terminal residue" evidence="10">
    <location>
        <position position="159"/>
    </location>
</feature>
<name>A0A2H0V0N1_9BACT</name>
<dbReference type="GO" id="GO:0030420">
    <property type="term" value="P:establishment of competence for transformation"/>
    <property type="evidence" value="ECO:0007669"/>
    <property type="project" value="InterPro"/>
</dbReference>
<dbReference type="GO" id="GO:0015628">
    <property type="term" value="P:protein secretion by the type II secretion system"/>
    <property type="evidence" value="ECO:0007669"/>
    <property type="project" value="InterPro"/>
</dbReference>
<evidence type="ECO:0000259" key="9">
    <source>
        <dbReference type="Pfam" id="PF12019"/>
    </source>
</evidence>
<dbReference type="GO" id="GO:0005886">
    <property type="term" value="C:plasma membrane"/>
    <property type="evidence" value="ECO:0007669"/>
    <property type="project" value="UniProtKB-SubCell"/>
</dbReference>
<dbReference type="InterPro" id="IPR016785">
    <property type="entry name" value="ComGD"/>
</dbReference>
<evidence type="ECO:0000256" key="6">
    <source>
        <dbReference type="ARBA" id="ARBA00022989"/>
    </source>
</evidence>
<comment type="subcellular location">
    <subcellularLocation>
        <location evidence="1">Cell inner membrane</location>
        <topology evidence="1">Single-pass membrane protein</topology>
    </subcellularLocation>
</comment>
<dbReference type="GO" id="GO:0015627">
    <property type="term" value="C:type II protein secretion system complex"/>
    <property type="evidence" value="ECO:0007669"/>
    <property type="project" value="InterPro"/>
</dbReference>
<dbReference type="InterPro" id="IPR022346">
    <property type="entry name" value="T2SS_GspH"/>
</dbReference>
<evidence type="ECO:0000256" key="5">
    <source>
        <dbReference type="ARBA" id="ARBA00022692"/>
    </source>
</evidence>
<keyword evidence="7 8" id="KW-0472">Membrane</keyword>
<evidence type="ECO:0000256" key="2">
    <source>
        <dbReference type="ARBA" id="ARBA00022475"/>
    </source>
</evidence>
<comment type="caution">
    <text evidence="10">The sequence shown here is derived from an EMBL/GenBank/DDBJ whole genome shotgun (WGS) entry which is preliminary data.</text>
</comment>
<keyword evidence="3" id="KW-0488">Methylation</keyword>
<accession>A0A2H0V0N1</accession>
<evidence type="ECO:0000256" key="1">
    <source>
        <dbReference type="ARBA" id="ARBA00004377"/>
    </source>
</evidence>
<dbReference type="InterPro" id="IPR045584">
    <property type="entry name" value="Pilin-like"/>
</dbReference>
<evidence type="ECO:0000256" key="3">
    <source>
        <dbReference type="ARBA" id="ARBA00022481"/>
    </source>
</evidence>